<dbReference type="PIRSF" id="PIRSF029755">
    <property type="entry name" value="UCP029755"/>
    <property type="match status" value="1"/>
</dbReference>
<comment type="caution">
    <text evidence="4">The sequence shown here is derived from an EMBL/GenBank/DDBJ whole genome shotgun (WGS) entry which is preliminary data.</text>
</comment>
<keyword evidence="2 3" id="KW-0456">Lyase</keyword>
<dbReference type="FunFam" id="3.30.2040.10:FF:000001">
    <property type="entry name" value="D-glutamate cyclase, mitochondrial"/>
    <property type="match status" value="1"/>
</dbReference>
<proteinExistence type="inferred from homology"/>
<dbReference type="InterPro" id="IPR009906">
    <property type="entry name" value="D-Glu_cyclase"/>
</dbReference>
<name>A0A2A6J2C0_9HYPH</name>
<dbReference type="AlphaFoldDB" id="A0A2A6J2C0"/>
<dbReference type="SUPFAM" id="SSF160920">
    <property type="entry name" value="PSTPO5379-like"/>
    <property type="match status" value="1"/>
</dbReference>
<sequence>MLLSSNSAADHTPEAIRAGARSGAISGQTSGMAKGFAQGNLVILPKEWAKDFLNFCLANPKPCPLLAVGRPGDPSLPGAGEDIDIRSDVPSYRIFRNGNLVGEVENIANIWQDDFVSFLIGCSFSFEWALLTAGLNVRHIELGTNVPMYKTNIECISAGRFSGQYVASMRPMKPADAIRAIEITSRMPQVHGAPVHFGDPSAIGIVDVTRPDYGDPVPIREGEVPVFWACGVTPQVALANAKPPIAITHSPGCMLLTDIPDDDLMTGRFRFTVPDF</sequence>
<organism evidence="4 5">
    <name type="scientific">Rhizobium chutanense</name>
    <dbReference type="NCBI Taxonomy" id="2035448"/>
    <lineage>
        <taxon>Bacteria</taxon>
        <taxon>Pseudomonadati</taxon>
        <taxon>Pseudomonadota</taxon>
        <taxon>Alphaproteobacteria</taxon>
        <taxon>Hyphomicrobiales</taxon>
        <taxon>Rhizobiaceae</taxon>
        <taxon>Rhizobium/Agrobacterium group</taxon>
        <taxon>Rhizobium</taxon>
    </lineage>
</organism>
<dbReference type="Gene3D" id="3.30.2040.10">
    <property type="entry name" value="PSTPO5379-like domain"/>
    <property type="match status" value="1"/>
</dbReference>
<dbReference type="GO" id="GO:0016829">
    <property type="term" value="F:lyase activity"/>
    <property type="evidence" value="ECO:0007669"/>
    <property type="project" value="UniProtKB-KW"/>
</dbReference>
<dbReference type="HAMAP" id="MF_01830">
    <property type="entry name" value="Hydro_lyase"/>
    <property type="match status" value="1"/>
</dbReference>
<dbReference type="NCBIfam" id="NF003969">
    <property type="entry name" value="PRK05463.1"/>
    <property type="match status" value="1"/>
</dbReference>
<keyword evidence="5" id="KW-1185">Reference proteome</keyword>
<evidence type="ECO:0000256" key="3">
    <source>
        <dbReference type="HAMAP-Rule" id="MF_01830"/>
    </source>
</evidence>
<dbReference type="InterPro" id="IPR016938">
    <property type="entry name" value="UPF0317"/>
</dbReference>
<evidence type="ECO:0000256" key="2">
    <source>
        <dbReference type="ARBA" id="ARBA00023239"/>
    </source>
</evidence>
<dbReference type="Proteomes" id="UP000220768">
    <property type="component" value="Unassembled WGS sequence"/>
</dbReference>
<dbReference type="Pfam" id="PF07286">
    <property type="entry name" value="D-Glu_cyclase"/>
    <property type="match status" value="1"/>
</dbReference>
<comment type="similarity">
    <text evidence="1 3">Belongs to the D-glutamate cyclase family.</text>
</comment>
<dbReference type="InterPro" id="IPR038021">
    <property type="entry name" value="Putative_hydro-lyase"/>
</dbReference>
<accession>A0A2A6J2C0</accession>
<gene>
    <name evidence="4" type="ORF">CO666_33005</name>
</gene>
<dbReference type="EC" id="4.2.1.-" evidence="3"/>
<evidence type="ECO:0000313" key="5">
    <source>
        <dbReference type="Proteomes" id="UP000220768"/>
    </source>
</evidence>
<dbReference type="Gene3D" id="3.40.1640.10">
    <property type="entry name" value="PSTPO5379-like"/>
    <property type="match status" value="1"/>
</dbReference>
<reference evidence="4 5" key="1">
    <citation type="submission" date="2017-09" db="EMBL/GenBank/DDBJ databases">
        <title>Comparative genomics of rhizobia isolated from Phaseolus vulgaris in China.</title>
        <authorList>
            <person name="Tong W."/>
        </authorList>
    </citation>
    <scope>NUCLEOTIDE SEQUENCE [LARGE SCALE GENOMIC DNA]</scope>
    <source>
        <strain evidence="4 5">C5</strain>
    </source>
</reference>
<dbReference type="EMBL" id="NWSV01000059">
    <property type="protein sequence ID" value="PDT00007.1"/>
    <property type="molecule type" value="Genomic_DNA"/>
</dbReference>
<dbReference type="PANTHER" id="PTHR32022:SF10">
    <property type="entry name" value="D-GLUTAMATE CYCLASE, MITOCHONDRIAL"/>
    <property type="match status" value="1"/>
</dbReference>
<dbReference type="RefSeq" id="WP_097616120.1">
    <property type="nucleotide sequence ID" value="NZ_NWSV01000059.1"/>
</dbReference>
<dbReference type="PANTHER" id="PTHR32022">
    <property type="entry name" value="D-GLUTAMATE CYCLASE, MITOCHONDRIAL"/>
    <property type="match status" value="1"/>
</dbReference>
<protein>
    <recommendedName>
        <fullName evidence="3">Putative hydro-lyase CO666_33005</fullName>
        <ecNumber evidence="3">4.2.1.-</ecNumber>
    </recommendedName>
</protein>
<evidence type="ECO:0000256" key="1">
    <source>
        <dbReference type="ARBA" id="ARBA00007896"/>
    </source>
</evidence>
<evidence type="ECO:0000313" key="4">
    <source>
        <dbReference type="EMBL" id="PDT00007.1"/>
    </source>
</evidence>